<evidence type="ECO:0000256" key="1">
    <source>
        <dbReference type="SAM" id="Phobius"/>
    </source>
</evidence>
<name>A0RVF3_CENSY</name>
<keyword evidence="1" id="KW-0812">Transmembrane</keyword>
<dbReference type="EnsemblBacteria" id="ABK77320">
    <property type="protein sequence ID" value="ABK77320"/>
    <property type="gene ID" value="CENSYa_0687"/>
</dbReference>
<feature type="transmembrane region" description="Helical" evidence="1">
    <location>
        <begin position="21"/>
        <end position="48"/>
    </location>
</feature>
<dbReference type="Proteomes" id="UP000000758">
    <property type="component" value="Chromosome"/>
</dbReference>
<protein>
    <submittedName>
        <fullName evidence="2">Uncharacterized protein</fullName>
    </submittedName>
</protein>
<sequence>MSYSTSRMLWFHKKGALSSAMFTLPVLGYITGYQAAVISAGFLLFFMVMNLTGSIGHGAIPLAAAFVFAMVRPPVISYEGRLYHVIRFYLAGGYSGRAPRRSSSVLCAAGEGHPPAAPQGRQGALPVTVHPGDPAEVSMILRDRNGAPAASRKVRILLEGETVKTDVSSSAGRITVLLLPEDCTGKKSISVCAIKDDGTTGDVLLWRELEFRA</sequence>
<gene>
    <name evidence="2" type="ordered locus">CENSYa_0687</name>
</gene>
<dbReference type="AlphaFoldDB" id="A0RVF3"/>
<evidence type="ECO:0000313" key="3">
    <source>
        <dbReference type="Proteomes" id="UP000000758"/>
    </source>
</evidence>
<dbReference type="HOGENOM" id="CLU_1291993_0_0_2"/>
<keyword evidence="3" id="KW-1185">Reference proteome</keyword>
<dbReference type="KEGG" id="csy:CENSYa_0687"/>
<proteinExistence type="predicted"/>
<reference evidence="2 3" key="1">
    <citation type="journal article" date="2006" name="Proc. Natl. Acad. Sci. U.S.A.">
        <title>Genomic analysis of the uncultivated marine crenarchaeote Cenarchaeum symbiosum.</title>
        <authorList>
            <person name="Hallam S.J."/>
            <person name="Konstantinidis K.T."/>
            <person name="Putnam N."/>
            <person name="Schleper C."/>
            <person name="Watanabe Y."/>
            <person name="Sugahara J."/>
            <person name="Preston C."/>
            <person name="de la Torre J."/>
            <person name="Richardson P.M."/>
            <person name="DeLong E.F."/>
        </authorList>
    </citation>
    <scope>NUCLEOTIDE SEQUENCE [LARGE SCALE GENOMIC DNA]</scope>
    <source>
        <strain evidence="3">A</strain>
    </source>
</reference>
<dbReference type="EMBL" id="DP000238">
    <property type="protein sequence ID" value="ABK77320.1"/>
    <property type="molecule type" value="Genomic_DNA"/>
</dbReference>
<keyword evidence="1" id="KW-1133">Transmembrane helix</keyword>
<accession>A0RVF3</accession>
<keyword evidence="1" id="KW-0472">Membrane</keyword>
<evidence type="ECO:0000313" key="2">
    <source>
        <dbReference type="EMBL" id="ABK77320.1"/>
    </source>
</evidence>
<organism evidence="2 3">
    <name type="scientific">Cenarchaeum symbiosum (strain A)</name>
    <dbReference type="NCBI Taxonomy" id="414004"/>
    <lineage>
        <taxon>Archaea</taxon>
        <taxon>Nitrososphaerota</taxon>
        <taxon>Candidatus Cenarchaeales</taxon>
        <taxon>Candidatus Cenarchaeaceae</taxon>
        <taxon>Candidatus Cenarchaeum</taxon>
    </lineage>
</organism>
<dbReference type="STRING" id="414004.CENSYa_0687"/>